<dbReference type="FunFam" id="1.10.10.60:FF:000002">
    <property type="entry name" value="Myb family transcription factor"/>
    <property type="match status" value="1"/>
</dbReference>
<sequence length="333" mass="36321">MSHRGIVSVTETESNKGVAQPCCTAPSPVHNFFSVESESQCLLTSEGSSCPSPFIQKESLCSWSNMPMPMVQHQKSGLKSVPDSPVALGSGIQHLKSTFQPSSMFCTSLYLSSSSSSETSQQLRNLPFLPHPSTQSHPVSAVDSTKSPLLFHGDVSNSFDVEHSDAAMKDFLNLPEDVSEGNCGMVCANNNIALREQLELQFLSEELDIAITDHGENPRLDEIYAMPEISSKPAMGLTFNQNSASVAPPIDALLNHPSPGPATTHKPRMRWTPQLHECFIEAVSNLDGAEKATPKGILKLMNVEGLTIYHVKSHLQKYRIAKYLPEKKAGNNF</sequence>
<name>A0A2P2LRW1_RHIMU</name>
<dbReference type="SUPFAM" id="SSF46689">
    <property type="entry name" value="Homeodomain-like"/>
    <property type="match status" value="1"/>
</dbReference>
<dbReference type="InterPro" id="IPR046955">
    <property type="entry name" value="PHR1-like"/>
</dbReference>
<dbReference type="InterPro" id="IPR006447">
    <property type="entry name" value="Myb_dom_plants"/>
</dbReference>
<evidence type="ECO:0000256" key="2">
    <source>
        <dbReference type="ARBA" id="ARBA00023015"/>
    </source>
</evidence>
<protein>
    <submittedName>
        <fullName evidence="6">Protein PHR1-LIKE 1 isoform X2</fullName>
    </submittedName>
</protein>
<dbReference type="Pfam" id="PF00249">
    <property type="entry name" value="Myb_DNA-binding"/>
    <property type="match status" value="1"/>
</dbReference>
<comment type="subcellular location">
    <subcellularLocation>
        <location evidence="1">Nucleus</location>
    </subcellularLocation>
</comment>
<organism evidence="6">
    <name type="scientific">Rhizophora mucronata</name>
    <name type="common">Asiatic mangrove</name>
    <dbReference type="NCBI Taxonomy" id="61149"/>
    <lineage>
        <taxon>Eukaryota</taxon>
        <taxon>Viridiplantae</taxon>
        <taxon>Streptophyta</taxon>
        <taxon>Embryophyta</taxon>
        <taxon>Tracheophyta</taxon>
        <taxon>Spermatophyta</taxon>
        <taxon>Magnoliopsida</taxon>
        <taxon>eudicotyledons</taxon>
        <taxon>Gunneridae</taxon>
        <taxon>Pentapetalae</taxon>
        <taxon>rosids</taxon>
        <taxon>fabids</taxon>
        <taxon>Malpighiales</taxon>
        <taxon>Rhizophoraceae</taxon>
        <taxon>Rhizophora</taxon>
    </lineage>
</organism>
<keyword evidence="4" id="KW-0539">Nucleus</keyword>
<proteinExistence type="predicted"/>
<feature type="domain" description="HTH myb-type" evidence="5">
    <location>
        <begin position="263"/>
        <end position="323"/>
    </location>
</feature>
<dbReference type="InterPro" id="IPR017930">
    <property type="entry name" value="Myb_dom"/>
</dbReference>
<dbReference type="GO" id="GO:0005634">
    <property type="term" value="C:nucleus"/>
    <property type="evidence" value="ECO:0007669"/>
    <property type="project" value="UniProtKB-SubCell"/>
</dbReference>
<keyword evidence="3" id="KW-0804">Transcription</keyword>
<dbReference type="EMBL" id="GGEC01040222">
    <property type="protein sequence ID" value="MBX20706.1"/>
    <property type="molecule type" value="Transcribed_RNA"/>
</dbReference>
<dbReference type="InterPro" id="IPR009057">
    <property type="entry name" value="Homeodomain-like_sf"/>
</dbReference>
<reference evidence="6" key="1">
    <citation type="submission" date="2018-02" db="EMBL/GenBank/DDBJ databases">
        <title>Rhizophora mucronata_Transcriptome.</title>
        <authorList>
            <person name="Meera S.P."/>
            <person name="Sreeshan A."/>
            <person name="Augustine A."/>
        </authorList>
    </citation>
    <scope>NUCLEOTIDE SEQUENCE</scope>
    <source>
        <tissue evidence="6">Leaf</tissue>
    </source>
</reference>
<dbReference type="InterPro" id="IPR001005">
    <property type="entry name" value="SANT/Myb"/>
</dbReference>
<evidence type="ECO:0000313" key="6">
    <source>
        <dbReference type="EMBL" id="MBX20706.1"/>
    </source>
</evidence>
<evidence type="ECO:0000259" key="5">
    <source>
        <dbReference type="PROSITE" id="PS51294"/>
    </source>
</evidence>
<evidence type="ECO:0000256" key="4">
    <source>
        <dbReference type="ARBA" id="ARBA00023242"/>
    </source>
</evidence>
<evidence type="ECO:0000256" key="3">
    <source>
        <dbReference type="ARBA" id="ARBA00023163"/>
    </source>
</evidence>
<dbReference type="AlphaFoldDB" id="A0A2P2LRW1"/>
<dbReference type="GO" id="GO:0003700">
    <property type="term" value="F:DNA-binding transcription factor activity"/>
    <property type="evidence" value="ECO:0007669"/>
    <property type="project" value="InterPro"/>
</dbReference>
<dbReference type="PANTHER" id="PTHR31499:SF80">
    <property type="entry name" value="HTH MYB-TYPE DOMAIN-CONTAINING PROTEIN"/>
    <property type="match status" value="1"/>
</dbReference>
<dbReference type="Gene3D" id="1.10.10.60">
    <property type="entry name" value="Homeodomain-like"/>
    <property type="match status" value="1"/>
</dbReference>
<dbReference type="PANTHER" id="PTHR31499">
    <property type="entry name" value="MYB FAMILY TRANSCRIPTION FACTOR PHL11"/>
    <property type="match status" value="1"/>
</dbReference>
<dbReference type="PROSITE" id="PS51294">
    <property type="entry name" value="HTH_MYB"/>
    <property type="match status" value="1"/>
</dbReference>
<dbReference type="GO" id="GO:0003677">
    <property type="term" value="F:DNA binding"/>
    <property type="evidence" value="ECO:0007669"/>
    <property type="project" value="InterPro"/>
</dbReference>
<evidence type="ECO:0000256" key="1">
    <source>
        <dbReference type="ARBA" id="ARBA00004123"/>
    </source>
</evidence>
<dbReference type="NCBIfam" id="TIGR01557">
    <property type="entry name" value="myb_SHAQKYF"/>
    <property type="match status" value="1"/>
</dbReference>
<accession>A0A2P2LRW1</accession>
<keyword evidence="2" id="KW-0805">Transcription regulation</keyword>